<dbReference type="InterPro" id="IPR027417">
    <property type="entry name" value="P-loop_NTPase"/>
</dbReference>
<sequence length="1215" mass="133645">MNALLDHRSVLPTSGMRACTAVVVEVVQNTTSSCFEADIEFLQKQEWFNELEVLLKDLTALDGTIKKGVPDPASDAYSSYCKVRAVYGRVEPLPVLTRITTVTHWLGKVRVLKSHNAENFRRQVETYIETQEPGSGGQYWPIVKHVRLRLPHCDVCSSGAALVDLPGVRDSNAARDRIAKEYLKNCTAVWVVSSIHRAIDDKTAKDLLGENFRRQLLMDGQYGSIAFICTKTDVLMPSEIIRSLKLDKETRELETEIKALETEKADLDLSVANGNLEAKRLQGTIEELETEMTELRNNLAEIRSLLDPVGPDSQQTEEVEALKEYEEEVHSKTTEINEAEGRIAGLKSQRQEAMQKTLLLEKRLVVLRKSIAAICANARNQYSQAQIRRDFKAGLREMKRRAGMTETDDPDEVDDVYDDNDDDDVGSSADNLRVFCCSATEYQKMSNLLTDDGPPQVFSTLEETQIPTLRNYVHEMTGIRQRQSMERLVHSVGRFVSDILLYTSHDGKTGAKGNMFTKSVVDNELQKLDKALEPIVRKLSADMDAIFDGSVRQKMEEGASNAASEAGNTCAKWSAPAVRDKTQDKRSGGLHFSTYRATTRRQGVFTSPTYGPVDFNEDLAEPMYRSMTIVWDRAFSGMLWRALDTLKTTLMTELSRITASLGSQLGQLGVDSVRCARVATQLLSSANHKLSEMVSQLKDLVTSKQRDISRIVTPHVQISLFGTYDMCASESGVGMFVRMKTYMSEGINMNRHSMFDQATEKLMQELLALQQEVIEHVKQVCVSLLQDLRAAYEPLWEAPANSIQIRAAFQKPILKLAKRMKRVYEEAGLESHDYQHTEEGLALHGNHGNNQVSSAGMNGPGITTGPEASENVLKQVKTECGQELPFHGTEPQVKKEPVETMTTMSCVQTVSVKQERELQGEGASSLTFGEQTLSDIQSGRLEVAPIEVTVSTTPKSPTKSIAAKHNQTIGVGPCNIATGKVMQFVQKGGKKVMTTEGQVGSSMAAGHQEPVVKAVAPSATVQGIVQIAGPSGRNIILQRQAGQVGNAVISSGSGQSSGQYLLYTLPDGRKALTPFQVQPSKTPASFLQSSVPAANNPAPNIPGNLSATRNLVVSNLSSTQTGLSDKLSGKENQSTLHKFGIKPVAILPMAAQSQNVQSKPIIVNKSNTLLSQKNAPAVLEPPLFTVKTEPVDNSYSARIRRANKNFGFVDLTDDD</sequence>
<dbReference type="Pfam" id="PF24564">
    <property type="entry name" value="DUF7605"/>
    <property type="match status" value="1"/>
</dbReference>
<proteinExistence type="predicted"/>
<dbReference type="EMBL" id="JAIWYP010000009">
    <property type="protein sequence ID" value="KAH3768971.1"/>
    <property type="molecule type" value="Genomic_DNA"/>
</dbReference>
<dbReference type="PANTHER" id="PTHR36681">
    <property type="entry name" value="NUCLEAR GTPASE, GERMINAL CENTER-ASSOCIATED, TANDEM DUPLICATE 3"/>
    <property type="match status" value="1"/>
</dbReference>
<organism evidence="5 6">
    <name type="scientific">Dreissena polymorpha</name>
    <name type="common">Zebra mussel</name>
    <name type="synonym">Mytilus polymorpha</name>
    <dbReference type="NCBI Taxonomy" id="45954"/>
    <lineage>
        <taxon>Eukaryota</taxon>
        <taxon>Metazoa</taxon>
        <taxon>Spiralia</taxon>
        <taxon>Lophotrochozoa</taxon>
        <taxon>Mollusca</taxon>
        <taxon>Bivalvia</taxon>
        <taxon>Autobranchia</taxon>
        <taxon>Heteroconchia</taxon>
        <taxon>Euheterodonta</taxon>
        <taxon>Imparidentia</taxon>
        <taxon>Neoheterodontei</taxon>
        <taxon>Myida</taxon>
        <taxon>Dreissenoidea</taxon>
        <taxon>Dreissenidae</taxon>
        <taxon>Dreissena</taxon>
    </lineage>
</organism>
<evidence type="ECO:0000259" key="3">
    <source>
        <dbReference type="Pfam" id="PF00350"/>
    </source>
</evidence>
<dbReference type="Proteomes" id="UP000828390">
    <property type="component" value="Unassembled WGS sequence"/>
</dbReference>
<dbReference type="Pfam" id="PF00350">
    <property type="entry name" value="Dynamin_N"/>
    <property type="match status" value="1"/>
</dbReference>
<dbReference type="InterPro" id="IPR045063">
    <property type="entry name" value="Dynamin_N"/>
</dbReference>
<feature type="compositionally biased region" description="Polar residues" evidence="2">
    <location>
        <begin position="847"/>
        <end position="856"/>
    </location>
</feature>
<feature type="compositionally biased region" description="Acidic residues" evidence="2">
    <location>
        <begin position="406"/>
        <end position="423"/>
    </location>
</feature>
<evidence type="ECO:0000313" key="6">
    <source>
        <dbReference type="Proteomes" id="UP000828390"/>
    </source>
</evidence>
<dbReference type="PANTHER" id="PTHR36681:SF3">
    <property type="entry name" value="NUCLEAR GTPASE, GERMINAL CENTER-ASSOCIATED, TANDEM DUPLICATE 3"/>
    <property type="match status" value="1"/>
</dbReference>
<protein>
    <submittedName>
        <fullName evidence="5">Uncharacterized protein</fullName>
    </submittedName>
</protein>
<reference evidence="5" key="2">
    <citation type="submission" date="2020-11" db="EMBL/GenBank/DDBJ databases">
        <authorList>
            <person name="McCartney M.A."/>
            <person name="Auch B."/>
            <person name="Kono T."/>
            <person name="Mallez S."/>
            <person name="Becker A."/>
            <person name="Gohl D.M."/>
            <person name="Silverstein K.A.T."/>
            <person name="Koren S."/>
            <person name="Bechman K.B."/>
            <person name="Herman A."/>
            <person name="Abrahante J.E."/>
            <person name="Garbe J."/>
        </authorList>
    </citation>
    <scope>NUCLEOTIDE SEQUENCE</scope>
    <source>
        <strain evidence="5">Duluth1</strain>
        <tissue evidence="5">Whole animal</tissue>
    </source>
</reference>
<feature type="domain" description="DUF7605" evidence="4">
    <location>
        <begin position="570"/>
        <end position="749"/>
    </location>
</feature>
<evidence type="ECO:0000259" key="4">
    <source>
        <dbReference type="Pfam" id="PF24564"/>
    </source>
</evidence>
<keyword evidence="1" id="KW-0175">Coiled coil</keyword>
<comment type="caution">
    <text evidence="5">The sequence shown here is derived from an EMBL/GenBank/DDBJ whole genome shotgun (WGS) entry which is preliminary data.</text>
</comment>
<dbReference type="AlphaFoldDB" id="A0A9D4DXX4"/>
<reference evidence="5" key="1">
    <citation type="journal article" date="2019" name="bioRxiv">
        <title>The Genome of the Zebra Mussel, Dreissena polymorpha: A Resource for Invasive Species Research.</title>
        <authorList>
            <person name="McCartney M.A."/>
            <person name="Auch B."/>
            <person name="Kono T."/>
            <person name="Mallez S."/>
            <person name="Zhang Y."/>
            <person name="Obille A."/>
            <person name="Becker A."/>
            <person name="Abrahante J.E."/>
            <person name="Garbe J."/>
            <person name="Badalamenti J.P."/>
            <person name="Herman A."/>
            <person name="Mangelson H."/>
            <person name="Liachko I."/>
            <person name="Sullivan S."/>
            <person name="Sone E.D."/>
            <person name="Koren S."/>
            <person name="Silverstein K.A.T."/>
            <person name="Beckman K.B."/>
            <person name="Gohl D.M."/>
        </authorList>
    </citation>
    <scope>NUCLEOTIDE SEQUENCE</scope>
    <source>
        <strain evidence="5">Duluth1</strain>
        <tissue evidence="5">Whole animal</tissue>
    </source>
</reference>
<feature type="region of interest" description="Disordered" evidence="2">
    <location>
        <begin position="846"/>
        <end position="867"/>
    </location>
</feature>
<gene>
    <name evidence="5" type="ORF">DPMN_170192</name>
</gene>
<dbReference type="InterPro" id="IPR056024">
    <property type="entry name" value="DUF7605"/>
</dbReference>
<dbReference type="Gene3D" id="3.40.50.300">
    <property type="entry name" value="P-loop containing nucleotide triphosphate hydrolases"/>
    <property type="match status" value="1"/>
</dbReference>
<name>A0A9D4DXX4_DREPO</name>
<keyword evidence="6" id="KW-1185">Reference proteome</keyword>
<feature type="region of interest" description="Disordered" evidence="2">
    <location>
        <begin position="401"/>
        <end position="423"/>
    </location>
</feature>
<evidence type="ECO:0000313" key="5">
    <source>
        <dbReference type="EMBL" id="KAH3768971.1"/>
    </source>
</evidence>
<evidence type="ECO:0000256" key="2">
    <source>
        <dbReference type="SAM" id="MobiDB-lite"/>
    </source>
</evidence>
<feature type="domain" description="Dynamin N-terminal" evidence="3">
    <location>
        <begin position="2"/>
        <end position="207"/>
    </location>
</feature>
<feature type="coiled-coil region" evidence="1">
    <location>
        <begin position="243"/>
        <end position="356"/>
    </location>
</feature>
<accession>A0A9D4DXX4</accession>
<evidence type="ECO:0000256" key="1">
    <source>
        <dbReference type="SAM" id="Coils"/>
    </source>
</evidence>